<feature type="region of interest" description="Disordered" evidence="1">
    <location>
        <begin position="38"/>
        <end position="78"/>
    </location>
</feature>
<organism evidence="2 3">
    <name type="scientific">Canna indica</name>
    <name type="common">Indian-shot</name>
    <dbReference type="NCBI Taxonomy" id="4628"/>
    <lineage>
        <taxon>Eukaryota</taxon>
        <taxon>Viridiplantae</taxon>
        <taxon>Streptophyta</taxon>
        <taxon>Embryophyta</taxon>
        <taxon>Tracheophyta</taxon>
        <taxon>Spermatophyta</taxon>
        <taxon>Magnoliopsida</taxon>
        <taxon>Liliopsida</taxon>
        <taxon>Zingiberales</taxon>
        <taxon>Cannaceae</taxon>
        <taxon>Canna</taxon>
    </lineage>
</organism>
<evidence type="ECO:0000256" key="1">
    <source>
        <dbReference type="SAM" id="MobiDB-lite"/>
    </source>
</evidence>
<dbReference type="PANTHER" id="PTHR37721">
    <property type="entry name" value="OS05G0464200 PROTEIN"/>
    <property type="match status" value="1"/>
</dbReference>
<dbReference type="AlphaFoldDB" id="A0AAQ3QME5"/>
<dbReference type="Proteomes" id="UP001327560">
    <property type="component" value="Chromosome 7"/>
</dbReference>
<dbReference type="PANTHER" id="PTHR37721:SF1">
    <property type="entry name" value="OS05G0464200 PROTEIN"/>
    <property type="match status" value="1"/>
</dbReference>
<accession>A0AAQ3QME5</accession>
<gene>
    <name evidence="2" type="ORF">Cni_G23629</name>
</gene>
<reference evidence="2 3" key="1">
    <citation type="submission" date="2023-10" db="EMBL/GenBank/DDBJ databases">
        <title>Chromosome-scale genome assembly provides insights into flower coloration mechanisms of Canna indica.</title>
        <authorList>
            <person name="Li C."/>
        </authorList>
    </citation>
    <scope>NUCLEOTIDE SEQUENCE [LARGE SCALE GENOMIC DNA]</scope>
    <source>
        <tissue evidence="2">Flower</tissue>
    </source>
</reference>
<feature type="compositionally biased region" description="Gly residues" evidence="1">
    <location>
        <begin position="49"/>
        <end position="58"/>
    </location>
</feature>
<protein>
    <submittedName>
        <fullName evidence="2">Uncharacterized protein</fullName>
    </submittedName>
</protein>
<sequence>MECQAGDRKKETGRPLPRRGQVKARIFGGLVRAVIPKALKNGGKHKGNDGGGGGGGGDRSSADVTPAMSGYTSSFDED</sequence>
<evidence type="ECO:0000313" key="3">
    <source>
        <dbReference type="Proteomes" id="UP001327560"/>
    </source>
</evidence>
<keyword evidence="3" id="KW-1185">Reference proteome</keyword>
<dbReference type="EMBL" id="CP136896">
    <property type="protein sequence ID" value="WOL14848.1"/>
    <property type="molecule type" value="Genomic_DNA"/>
</dbReference>
<feature type="compositionally biased region" description="Basic and acidic residues" evidence="1">
    <location>
        <begin position="1"/>
        <end position="13"/>
    </location>
</feature>
<feature type="region of interest" description="Disordered" evidence="1">
    <location>
        <begin position="1"/>
        <end position="23"/>
    </location>
</feature>
<name>A0AAQ3QME5_9LILI</name>
<proteinExistence type="predicted"/>
<evidence type="ECO:0000313" key="2">
    <source>
        <dbReference type="EMBL" id="WOL14848.1"/>
    </source>
</evidence>